<evidence type="ECO:0000313" key="3">
    <source>
        <dbReference type="Proteomes" id="UP000249819"/>
    </source>
</evidence>
<evidence type="ECO:0000256" key="1">
    <source>
        <dbReference type="SAM" id="Phobius"/>
    </source>
</evidence>
<sequence length="160" mass="18246">MNQLHYQQFTPEDAFIVRSNLASKYDAIGTLVKYFAVISAVGFALLLIRVNTVPPIYFFSAMTLAFVGFLLYFWFHTITSLRKDLRQCQKAEFIAKVMGKKSSSELGILTHYLVVENNIFGITRVDVTPEIFDQIETFCVLKLTVSRHSGTFLECEIKEA</sequence>
<evidence type="ECO:0008006" key="4">
    <source>
        <dbReference type="Google" id="ProtNLM"/>
    </source>
</evidence>
<dbReference type="EMBL" id="QLMA01000002">
    <property type="protein sequence ID" value="RAJ85560.1"/>
    <property type="molecule type" value="Genomic_DNA"/>
</dbReference>
<dbReference type="RefSeq" id="WP_111591212.1">
    <property type="nucleotide sequence ID" value="NZ_QLMA01000002.1"/>
</dbReference>
<reference evidence="2 3" key="1">
    <citation type="submission" date="2018-06" db="EMBL/GenBank/DDBJ databases">
        <title>Genomic Encyclopedia of Archaeal and Bacterial Type Strains, Phase II (KMG-II): from individual species to whole genera.</title>
        <authorList>
            <person name="Goeker M."/>
        </authorList>
    </citation>
    <scope>NUCLEOTIDE SEQUENCE [LARGE SCALE GENOMIC DNA]</scope>
    <source>
        <strain evidence="2 3">DSM 29821</strain>
    </source>
</reference>
<keyword evidence="1" id="KW-1133">Transmembrane helix</keyword>
<comment type="caution">
    <text evidence="2">The sequence shown here is derived from an EMBL/GenBank/DDBJ whole genome shotgun (WGS) entry which is preliminary data.</text>
</comment>
<dbReference type="Proteomes" id="UP000249819">
    <property type="component" value="Unassembled WGS sequence"/>
</dbReference>
<dbReference type="AlphaFoldDB" id="A0A327W6B8"/>
<feature type="transmembrane region" description="Helical" evidence="1">
    <location>
        <begin position="31"/>
        <end position="50"/>
    </location>
</feature>
<gene>
    <name evidence="2" type="ORF">CLV59_102265</name>
</gene>
<proteinExistence type="predicted"/>
<keyword evidence="3" id="KW-1185">Reference proteome</keyword>
<protein>
    <recommendedName>
        <fullName evidence="4">DUF304 domain-containing protein</fullName>
    </recommendedName>
</protein>
<accession>A0A327W6B8</accession>
<keyword evidence="1" id="KW-0812">Transmembrane</keyword>
<evidence type="ECO:0000313" key="2">
    <source>
        <dbReference type="EMBL" id="RAJ85560.1"/>
    </source>
</evidence>
<feature type="transmembrane region" description="Helical" evidence="1">
    <location>
        <begin position="56"/>
        <end position="75"/>
    </location>
</feature>
<organism evidence="2 3">
    <name type="scientific">Chitinophaga dinghuensis</name>
    <dbReference type="NCBI Taxonomy" id="1539050"/>
    <lineage>
        <taxon>Bacteria</taxon>
        <taxon>Pseudomonadati</taxon>
        <taxon>Bacteroidota</taxon>
        <taxon>Chitinophagia</taxon>
        <taxon>Chitinophagales</taxon>
        <taxon>Chitinophagaceae</taxon>
        <taxon>Chitinophaga</taxon>
    </lineage>
</organism>
<keyword evidence="1" id="KW-0472">Membrane</keyword>
<name>A0A327W6B8_9BACT</name>
<dbReference type="OrthoDB" id="672989at2"/>